<dbReference type="RefSeq" id="WP_146481584.1">
    <property type="nucleotide sequence ID" value="NZ_CP042266.1"/>
</dbReference>
<dbReference type="PANTHER" id="PTHR23517">
    <property type="entry name" value="RESISTANCE PROTEIN MDTM, PUTATIVE-RELATED-RELATED"/>
    <property type="match status" value="1"/>
</dbReference>
<keyword evidence="10" id="KW-1185">Reference proteome</keyword>
<feature type="transmembrane region" description="Helical" evidence="8">
    <location>
        <begin position="145"/>
        <end position="168"/>
    </location>
</feature>
<evidence type="ECO:0000313" key="10">
    <source>
        <dbReference type="Proteomes" id="UP000320580"/>
    </source>
</evidence>
<keyword evidence="5 8" id="KW-1133">Transmembrane helix</keyword>
<gene>
    <name evidence="9" type="ORF">FQU76_19195</name>
</gene>
<feature type="transmembrane region" description="Helical" evidence="8">
    <location>
        <begin position="249"/>
        <end position="269"/>
    </location>
</feature>
<feature type="transmembrane region" description="Helical" evidence="8">
    <location>
        <begin position="21"/>
        <end position="41"/>
    </location>
</feature>
<dbReference type="GO" id="GO:0022857">
    <property type="term" value="F:transmembrane transporter activity"/>
    <property type="evidence" value="ECO:0007669"/>
    <property type="project" value="InterPro"/>
</dbReference>
<feature type="transmembrane region" description="Helical" evidence="8">
    <location>
        <begin position="53"/>
        <end position="78"/>
    </location>
</feature>
<dbReference type="InterPro" id="IPR050171">
    <property type="entry name" value="MFS_Transporters"/>
</dbReference>
<feature type="transmembrane region" description="Helical" evidence="8">
    <location>
        <begin position="221"/>
        <end position="243"/>
    </location>
</feature>
<feature type="transmembrane region" description="Helical" evidence="8">
    <location>
        <begin position="372"/>
        <end position="391"/>
    </location>
</feature>
<evidence type="ECO:0000256" key="2">
    <source>
        <dbReference type="ARBA" id="ARBA00022448"/>
    </source>
</evidence>
<dbReference type="PANTHER" id="PTHR23517:SF2">
    <property type="entry name" value="MULTIDRUG RESISTANCE PROTEIN MDTH"/>
    <property type="match status" value="1"/>
</dbReference>
<evidence type="ECO:0000256" key="3">
    <source>
        <dbReference type="ARBA" id="ARBA00022475"/>
    </source>
</evidence>
<feature type="transmembrane region" description="Helical" evidence="8">
    <location>
        <begin position="174"/>
        <end position="193"/>
    </location>
</feature>
<keyword evidence="6 8" id="KW-0472">Membrane</keyword>
<name>A0A5B8J8X3_9ACTN</name>
<dbReference type="Proteomes" id="UP000320580">
    <property type="component" value="Chromosome"/>
</dbReference>
<comment type="subcellular location">
    <subcellularLocation>
        <location evidence="1">Cell membrane</location>
        <topology evidence="1">Multi-pass membrane protein</topology>
    </subcellularLocation>
</comment>
<dbReference type="KEGG" id="sqz:FQU76_19195"/>
<protein>
    <submittedName>
        <fullName evidence="9">MFS transporter</fullName>
    </submittedName>
</protein>
<dbReference type="Pfam" id="PF07690">
    <property type="entry name" value="MFS_1"/>
    <property type="match status" value="1"/>
</dbReference>
<evidence type="ECO:0000256" key="4">
    <source>
        <dbReference type="ARBA" id="ARBA00022692"/>
    </source>
</evidence>
<evidence type="ECO:0000256" key="7">
    <source>
        <dbReference type="SAM" id="MobiDB-lite"/>
    </source>
</evidence>
<accession>A0A5B8J8X3</accession>
<evidence type="ECO:0000256" key="8">
    <source>
        <dbReference type="SAM" id="Phobius"/>
    </source>
</evidence>
<dbReference type="OrthoDB" id="3356789at2"/>
<proteinExistence type="predicted"/>
<organism evidence="9 10">
    <name type="scientific">Streptomyces qinzhouensis</name>
    <dbReference type="NCBI Taxonomy" id="2599401"/>
    <lineage>
        <taxon>Bacteria</taxon>
        <taxon>Bacillati</taxon>
        <taxon>Actinomycetota</taxon>
        <taxon>Actinomycetes</taxon>
        <taxon>Kitasatosporales</taxon>
        <taxon>Streptomycetaceae</taxon>
        <taxon>Streptomyces</taxon>
    </lineage>
</organism>
<keyword evidence="2" id="KW-0813">Transport</keyword>
<dbReference type="GO" id="GO:0005886">
    <property type="term" value="C:plasma membrane"/>
    <property type="evidence" value="ECO:0007669"/>
    <property type="project" value="UniProtKB-SubCell"/>
</dbReference>
<dbReference type="Gene3D" id="1.20.1250.20">
    <property type="entry name" value="MFS general substrate transporter like domains"/>
    <property type="match status" value="1"/>
</dbReference>
<reference evidence="9 10" key="1">
    <citation type="submission" date="2019-07" db="EMBL/GenBank/DDBJ databases">
        <authorList>
            <person name="Zhu P."/>
        </authorList>
    </citation>
    <scope>NUCLEOTIDE SEQUENCE [LARGE SCALE GENOMIC DNA]</scope>
    <source>
        <strain evidence="9 10">SSL-25</strain>
    </source>
</reference>
<evidence type="ECO:0000256" key="6">
    <source>
        <dbReference type="ARBA" id="ARBA00023136"/>
    </source>
</evidence>
<dbReference type="SUPFAM" id="SSF103473">
    <property type="entry name" value="MFS general substrate transporter"/>
    <property type="match status" value="1"/>
</dbReference>
<feature type="region of interest" description="Disordered" evidence="7">
    <location>
        <begin position="397"/>
        <end position="420"/>
    </location>
</feature>
<feature type="compositionally biased region" description="Low complexity" evidence="7">
    <location>
        <begin position="399"/>
        <end position="420"/>
    </location>
</feature>
<evidence type="ECO:0000256" key="5">
    <source>
        <dbReference type="ARBA" id="ARBA00022989"/>
    </source>
</evidence>
<dbReference type="AlphaFoldDB" id="A0A5B8J8X3"/>
<keyword evidence="4 8" id="KW-0812">Transmembrane</keyword>
<dbReference type="InterPro" id="IPR036259">
    <property type="entry name" value="MFS_trans_sf"/>
</dbReference>
<evidence type="ECO:0000256" key="1">
    <source>
        <dbReference type="ARBA" id="ARBA00004651"/>
    </source>
</evidence>
<dbReference type="EMBL" id="CP042266">
    <property type="protein sequence ID" value="QDY78265.1"/>
    <property type="molecule type" value="Genomic_DNA"/>
</dbReference>
<sequence length="420" mass="42129">MSAARAGRRTGPRVPLTRHQLLLLGASFLITVGSFAVLPYMSVLLHERWGLGLGAVGVVLAAASLIQFGGGVFGAALARRIGLRATMLTALTIRTAGFACFAPGGGGPVLAVVALLLVSSGAALYLPANKAYLVAGRPAAERPRLLALSGSAFTTGIALGPVAAAPFVLSEPTALFGAVAVLFAAVGGAHALLPPVVDEGRAGAGAAGRREPFGSGERAPFAYALLSVYVFMYFQHYLALYAIPRMSAASYGLLLMGYALLLAVLQPSLAGWTAKLPYGRALRLGFGAMALGTAALATGGPVGIAAGAALMCWAEAVLFLRNELEALARSAAPAATVFGRQRLAAGFGAAAAALFGGPLYGAAERAGETGLFWLAVAVQSLVLPVVGWAVARGPRDQAAARTPAPAPAPGSASASGSGGS</sequence>
<evidence type="ECO:0000313" key="9">
    <source>
        <dbReference type="EMBL" id="QDY78265.1"/>
    </source>
</evidence>
<keyword evidence="3" id="KW-1003">Cell membrane</keyword>
<dbReference type="InterPro" id="IPR011701">
    <property type="entry name" value="MFS"/>
</dbReference>
<feature type="transmembrane region" description="Helical" evidence="8">
    <location>
        <begin position="343"/>
        <end position="360"/>
    </location>
</feature>